<protein>
    <submittedName>
        <fullName evidence="3">Uncharacterized protein</fullName>
    </submittedName>
</protein>
<keyword evidence="2" id="KW-0812">Transmembrane</keyword>
<feature type="transmembrane region" description="Helical" evidence="2">
    <location>
        <begin position="93"/>
        <end position="116"/>
    </location>
</feature>
<feature type="compositionally biased region" description="Basic and acidic residues" evidence="1">
    <location>
        <begin position="277"/>
        <end position="287"/>
    </location>
</feature>
<feature type="region of interest" description="Disordered" evidence="1">
    <location>
        <begin position="259"/>
        <end position="295"/>
    </location>
</feature>
<keyword evidence="2" id="KW-0472">Membrane</keyword>
<evidence type="ECO:0000313" key="4">
    <source>
        <dbReference type="Proteomes" id="UP000800041"/>
    </source>
</evidence>
<evidence type="ECO:0000313" key="3">
    <source>
        <dbReference type="EMBL" id="KAF1983504.1"/>
    </source>
</evidence>
<sequence length="295" mass="34394">MALYYLTITPPGLWCDFHCRQRGCRWRRGILIALWFLRVVLHDMSGTTGTVIRSFIMMVFAGIYLTSLCGLFREMRPGDWGDENIYALIWHRARYLSIFVLLRIAYVATMSCVVLSERTGAWVIIGDAWVGTIFQILVWRCCKLLDRTWFFGYWDDMEKVEVERRSNRLPSQHLKKTLEKQFKLKQHANPKITTTDLQPPNQPNPKLPHPNPDNHRHRMDVDMPRQPALPSRRLLDKPRSGVADCRVLLVRFLHSLVYSSNPPAPFTSESGYYINNDNDRNSNRSKDNNNNSTQP</sequence>
<keyword evidence="2" id="KW-1133">Transmembrane helix</keyword>
<feature type="transmembrane region" description="Helical" evidence="2">
    <location>
        <begin position="51"/>
        <end position="72"/>
    </location>
</feature>
<name>A0A6G1GRS0_9PEZI</name>
<dbReference type="AlphaFoldDB" id="A0A6G1GRS0"/>
<dbReference type="EMBL" id="ML977174">
    <property type="protein sequence ID" value="KAF1983504.1"/>
    <property type="molecule type" value="Genomic_DNA"/>
</dbReference>
<evidence type="ECO:0000256" key="2">
    <source>
        <dbReference type="SAM" id="Phobius"/>
    </source>
</evidence>
<feature type="compositionally biased region" description="Pro residues" evidence="1">
    <location>
        <begin position="200"/>
        <end position="211"/>
    </location>
</feature>
<organism evidence="3 4">
    <name type="scientific">Aulographum hederae CBS 113979</name>
    <dbReference type="NCBI Taxonomy" id="1176131"/>
    <lineage>
        <taxon>Eukaryota</taxon>
        <taxon>Fungi</taxon>
        <taxon>Dikarya</taxon>
        <taxon>Ascomycota</taxon>
        <taxon>Pezizomycotina</taxon>
        <taxon>Dothideomycetes</taxon>
        <taxon>Pleosporomycetidae</taxon>
        <taxon>Aulographales</taxon>
        <taxon>Aulographaceae</taxon>
    </lineage>
</organism>
<feature type="transmembrane region" description="Helical" evidence="2">
    <location>
        <begin position="122"/>
        <end position="139"/>
    </location>
</feature>
<proteinExistence type="predicted"/>
<feature type="region of interest" description="Disordered" evidence="1">
    <location>
        <begin position="189"/>
        <end position="223"/>
    </location>
</feature>
<evidence type="ECO:0000256" key="1">
    <source>
        <dbReference type="SAM" id="MobiDB-lite"/>
    </source>
</evidence>
<keyword evidence="4" id="KW-1185">Reference proteome</keyword>
<accession>A0A6G1GRS0</accession>
<gene>
    <name evidence="3" type="ORF">K402DRAFT_163051</name>
</gene>
<reference evidence="3" key="1">
    <citation type="journal article" date="2020" name="Stud. Mycol.">
        <title>101 Dothideomycetes genomes: a test case for predicting lifestyles and emergence of pathogens.</title>
        <authorList>
            <person name="Haridas S."/>
            <person name="Albert R."/>
            <person name="Binder M."/>
            <person name="Bloem J."/>
            <person name="Labutti K."/>
            <person name="Salamov A."/>
            <person name="Andreopoulos B."/>
            <person name="Baker S."/>
            <person name="Barry K."/>
            <person name="Bills G."/>
            <person name="Bluhm B."/>
            <person name="Cannon C."/>
            <person name="Castanera R."/>
            <person name="Culley D."/>
            <person name="Daum C."/>
            <person name="Ezra D."/>
            <person name="Gonzalez J."/>
            <person name="Henrissat B."/>
            <person name="Kuo A."/>
            <person name="Liang C."/>
            <person name="Lipzen A."/>
            <person name="Lutzoni F."/>
            <person name="Magnuson J."/>
            <person name="Mondo S."/>
            <person name="Nolan M."/>
            <person name="Ohm R."/>
            <person name="Pangilinan J."/>
            <person name="Park H.-J."/>
            <person name="Ramirez L."/>
            <person name="Alfaro M."/>
            <person name="Sun H."/>
            <person name="Tritt A."/>
            <person name="Yoshinaga Y."/>
            <person name="Zwiers L.-H."/>
            <person name="Turgeon B."/>
            <person name="Goodwin S."/>
            <person name="Spatafora J."/>
            <person name="Crous P."/>
            <person name="Grigoriev I."/>
        </authorList>
    </citation>
    <scope>NUCLEOTIDE SEQUENCE</scope>
    <source>
        <strain evidence="3">CBS 113979</strain>
    </source>
</reference>
<dbReference type="Proteomes" id="UP000800041">
    <property type="component" value="Unassembled WGS sequence"/>
</dbReference>